<dbReference type="SMART" id="SM00345">
    <property type="entry name" value="HTH_GNTR"/>
    <property type="match status" value="1"/>
</dbReference>
<dbReference type="PRINTS" id="PR00035">
    <property type="entry name" value="HTHGNTR"/>
</dbReference>
<name>B4D7R3_9BACT</name>
<dbReference type="SUPFAM" id="SSF53822">
    <property type="entry name" value="Periplasmic binding protein-like I"/>
    <property type="match status" value="1"/>
</dbReference>
<dbReference type="EMBL" id="ABVL01000019">
    <property type="protein sequence ID" value="EDY17436.1"/>
    <property type="molecule type" value="Genomic_DNA"/>
</dbReference>
<dbReference type="Gene3D" id="3.40.50.2300">
    <property type="match status" value="2"/>
</dbReference>
<evidence type="ECO:0000259" key="4">
    <source>
        <dbReference type="SMART" id="SM00345"/>
    </source>
</evidence>
<keyword evidence="1" id="KW-0805">Transcription regulation</keyword>
<gene>
    <name evidence="5" type="ORF">CfE428DRAFT_4953</name>
</gene>
<comment type="caution">
    <text evidence="5">The sequence shown here is derived from an EMBL/GenBank/DDBJ whole genome shotgun (WGS) entry which is preliminary data.</text>
</comment>
<dbReference type="InterPro" id="IPR036388">
    <property type="entry name" value="WH-like_DNA-bd_sf"/>
</dbReference>
<dbReference type="PANTHER" id="PTHR30146:SF109">
    <property type="entry name" value="HTH-TYPE TRANSCRIPTIONAL REGULATOR GALS"/>
    <property type="match status" value="1"/>
</dbReference>
<dbReference type="CDD" id="cd07377">
    <property type="entry name" value="WHTH_GntR"/>
    <property type="match status" value="1"/>
</dbReference>
<dbReference type="Proteomes" id="UP000005824">
    <property type="component" value="Unassembled WGS sequence"/>
</dbReference>
<dbReference type="InterPro" id="IPR028082">
    <property type="entry name" value="Peripla_BP_I"/>
</dbReference>
<dbReference type="InterPro" id="IPR000524">
    <property type="entry name" value="Tscrpt_reg_HTH_GntR"/>
</dbReference>
<evidence type="ECO:0000256" key="1">
    <source>
        <dbReference type="ARBA" id="ARBA00023015"/>
    </source>
</evidence>
<evidence type="ECO:0000256" key="2">
    <source>
        <dbReference type="ARBA" id="ARBA00023125"/>
    </source>
</evidence>
<dbReference type="GO" id="GO:0003700">
    <property type="term" value="F:DNA-binding transcription factor activity"/>
    <property type="evidence" value="ECO:0007669"/>
    <property type="project" value="InterPro"/>
</dbReference>
<sequence>MPGSPPSPPTPPKRLSLVAQTALSLEEGIRSGHWKGALPGERQLCARLQVSRPTLRAALEELRQNGWIEVSPRQRPRIRKRHHIPRGGGPPKVIAVLSPSPAQGLIPLALLSLDALRERLTEAGYAVHFHVNPACYSTRPARALEKLVGGNPSSAWLLMGTLDPVHRWFVQSGVRCVVMGTPKAEIPLPSIDSNYRAVCRHATSLLLRKGHRSLAILLPKGIHGGDAESRRGFLEAIASWRRAITSRVLEQDGTVPGIRRLLDATHRSVDPPTAYIVARPGPTLTVVTHLLRQRIRIPQDIAIISRDNDAFLQSATPTITRYAIDPGAFARRLTMIVRRLAEEGTLPARPIRLMPRFFPGETG</sequence>
<dbReference type="STRING" id="497964.CfE428DRAFT_4953"/>
<evidence type="ECO:0000256" key="3">
    <source>
        <dbReference type="ARBA" id="ARBA00023163"/>
    </source>
</evidence>
<dbReference type="PANTHER" id="PTHR30146">
    <property type="entry name" value="LACI-RELATED TRANSCRIPTIONAL REPRESSOR"/>
    <property type="match status" value="1"/>
</dbReference>
<dbReference type="InterPro" id="IPR036390">
    <property type="entry name" value="WH_DNA-bd_sf"/>
</dbReference>
<accession>B4D7R3</accession>
<protein>
    <submittedName>
        <fullName evidence="5">Regulatory protein GntR HTH</fullName>
    </submittedName>
</protein>
<evidence type="ECO:0000313" key="6">
    <source>
        <dbReference type="Proteomes" id="UP000005824"/>
    </source>
</evidence>
<dbReference type="Gene3D" id="1.10.10.10">
    <property type="entry name" value="Winged helix-like DNA-binding domain superfamily/Winged helix DNA-binding domain"/>
    <property type="match status" value="1"/>
</dbReference>
<keyword evidence="2" id="KW-0238">DNA-binding</keyword>
<proteinExistence type="predicted"/>
<reference evidence="5 6" key="1">
    <citation type="journal article" date="2011" name="J. Bacteriol.">
        <title>Genome sequence of Chthoniobacter flavus Ellin428, an aerobic heterotrophic soil bacterium.</title>
        <authorList>
            <person name="Kant R."/>
            <person name="van Passel M.W."/>
            <person name="Palva A."/>
            <person name="Lucas S."/>
            <person name="Lapidus A."/>
            <person name="Glavina Del Rio T."/>
            <person name="Dalin E."/>
            <person name="Tice H."/>
            <person name="Bruce D."/>
            <person name="Goodwin L."/>
            <person name="Pitluck S."/>
            <person name="Larimer F.W."/>
            <person name="Land M.L."/>
            <person name="Hauser L."/>
            <person name="Sangwan P."/>
            <person name="de Vos W.M."/>
            <person name="Janssen P.H."/>
            <person name="Smidt H."/>
        </authorList>
    </citation>
    <scope>NUCLEOTIDE SEQUENCE [LARGE SCALE GENOMIC DNA]</scope>
    <source>
        <strain evidence="5 6">Ellin428</strain>
    </source>
</reference>
<dbReference type="Pfam" id="PF00392">
    <property type="entry name" value="GntR"/>
    <property type="match status" value="1"/>
</dbReference>
<dbReference type="GO" id="GO:0000976">
    <property type="term" value="F:transcription cis-regulatory region binding"/>
    <property type="evidence" value="ECO:0007669"/>
    <property type="project" value="TreeGrafter"/>
</dbReference>
<dbReference type="InParanoid" id="B4D7R3"/>
<feature type="domain" description="HTH gntR-type" evidence="4">
    <location>
        <begin position="21"/>
        <end position="78"/>
    </location>
</feature>
<organism evidence="5 6">
    <name type="scientific">Chthoniobacter flavus Ellin428</name>
    <dbReference type="NCBI Taxonomy" id="497964"/>
    <lineage>
        <taxon>Bacteria</taxon>
        <taxon>Pseudomonadati</taxon>
        <taxon>Verrucomicrobiota</taxon>
        <taxon>Spartobacteria</taxon>
        <taxon>Chthoniobacterales</taxon>
        <taxon>Chthoniobacteraceae</taxon>
        <taxon>Chthoniobacter</taxon>
    </lineage>
</organism>
<dbReference type="eggNOG" id="COG1609">
    <property type="taxonomic scope" value="Bacteria"/>
</dbReference>
<dbReference type="AlphaFoldDB" id="B4D7R3"/>
<dbReference type="SUPFAM" id="SSF46785">
    <property type="entry name" value="Winged helix' DNA-binding domain"/>
    <property type="match status" value="1"/>
</dbReference>
<dbReference type="InterPro" id="IPR046335">
    <property type="entry name" value="LacI/GalR-like_sensor"/>
</dbReference>
<keyword evidence="3" id="KW-0804">Transcription</keyword>
<dbReference type="RefSeq" id="WP_006982274.1">
    <property type="nucleotide sequence ID" value="NZ_ABVL01000019.1"/>
</dbReference>
<dbReference type="Pfam" id="PF13377">
    <property type="entry name" value="Peripla_BP_3"/>
    <property type="match status" value="1"/>
</dbReference>
<evidence type="ECO:0000313" key="5">
    <source>
        <dbReference type="EMBL" id="EDY17436.1"/>
    </source>
</evidence>
<keyword evidence="6" id="KW-1185">Reference proteome</keyword>